<dbReference type="InterPro" id="IPR015919">
    <property type="entry name" value="Cadherin-like_sf"/>
</dbReference>
<dbReference type="Gene3D" id="2.60.40.10">
    <property type="entry name" value="Immunoglobulins"/>
    <property type="match status" value="3"/>
</dbReference>
<evidence type="ECO:0000256" key="1">
    <source>
        <dbReference type="SAM" id="MobiDB-lite"/>
    </source>
</evidence>
<dbReference type="NCBIfam" id="NF012211">
    <property type="entry name" value="tand_rpt_95"/>
    <property type="match status" value="3"/>
</dbReference>
<dbReference type="RefSeq" id="WP_248934838.1">
    <property type="nucleotide sequence ID" value="NZ_JAKILF010000002.1"/>
</dbReference>
<keyword evidence="5" id="KW-1185">Reference proteome</keyword>
<feature type="region of interest" description="Disordered" evidence="1">
    <location>
        <begin position="524"/>
        <end position="548"/>
    </location>
</feature>
<dbReference type="InterPro" id="IPR013783">
    <property type="entry name" value="Ig-like_fold"/>
</dbReference>
<feature type="chain" id="PRO_5045455556" evidence="2">
    <location>
        <begin position="30"/>
        <end position="1861"/>
    </location>
</feature>
<dbReference type="PANTHER" id="PTHR34720">
    <property type="entry name" value="MICROCYSTIN DEPENDENT PROTEIN"/>
    <property type="match status" value="1"/>
</dbReference>
<organism evidence="4 5">
    <name type="scientific">Shewanella submarina</name>
    <dbReference type="NCBI Taxonomy" id="2016376"/>
    <lineage>
        <taxon>Bacteria</taxon>
        <taxon>Pseudomonadati</taxon>
        <taxon>Pseudomonadota</taxon>
        <taxon>Gammaproteobacteria</taxon>
        <taxon>Alteromonadales</taxon>
        <taxon>Shewanellaceae</taxon>
        <taxon>Shewanella</taxon>
    </lineage>
</organism>
<evidence type="ECO:0000313" key="5">
    <source>
        <dbReference type="Proteomes" id="UP001595621"/>
    </source>
</evidence>
<accession>A0ABV7GCG3</accession>
<dbReference type="EMBL" id="JBHRTD010000006">
    <property type="protein sequence ID" value="MFC3137979.1"/>
    <property type="molecule type" value="Genomic_DNA"/>
</dbReference>
<sequence length="1861" mass="195554">MKSKTTTTPSLCYLLFSLPLFLYNPAGFAAAQDDFVITVKTDNAGVSSNVQFTLPTTGGGYNYNIDCDNDGSDEATAQTGSYTCDYTGLGGAGTYTVRVKDNSGSGTGFPRVYFNNTGDKLKILSVEQWGSGSWQSMANAFYGAANMTVPATDVPDLSGATDMSNMFSGASLANPDVSSWNVTNIQQMSALFRDATSANPDVSSWDVSNVTTMSFMFAGATIATPNTSNWNVANVSSMSDMFFGASAANPDVSNWNTSSVTNMKSLFLNATSATPDVSNWDTSAVTNMRSLFNGATSANPDVSNWDTSSATSMYAMFFNATSATPNTANWDTSSVTTMRSMFSGATAANPDVSNWDTSSATSMYAMFFNATSATPNTANWDTSSVTTMRSMFSGATAANPDVSNWNTSSVNSMELMFYNASSAAPNVTSWDTSAVTNMSSMFSGATSANPLVGNWTVTSVTQMSNMFNGVTLTTDAYDAILSAWNAQSLQSGVSFNGGNSTYCESGGARSNIISTYSWSISDGGQDCTPDTPSTAPDMLASSDSGSSAVDNITSDNTPTFNLQCSESGNTITLYSDSPATNTSIATLVCSATGTVQITSSTLADGVHNISYTDTKSGDESSASSSLQVEVDTSAATLAEVAAVSSPTSDNTPSYSFSSTEAGTISYSGSCSSPTTSAVVGTNTVTFNALADGLYSNCQLQVTDQAGNTSTQFSITAFEVDTAAATLAEVTPVSSPTSDNTPSYSFSSTEAGTISYSGSCSAPTTSAVVGTNTVTFNALADGLYSNCQLQLTDQAGNTSTRLSITAFEVDTTAATLAEITSVSSPTSNNTPSYSFSSTEAGTISYSGSCSSPTTSAVVGTNTVTFNALADGLYNDCQLKLTDQAGNTSVQLSITAFEVDTAAATLAEVTAVSSPTSDNTPSYSFSTTEAGTISYSGSCSSPTTSAVVGVNTLEFNGLANGTYSDCALRLTDISGNVSPPLNVTEFTVDTLLLGLEINLPSEVLQNEELIIEPRLTGGKSPFIFSAENLPGWIQQDTGSGQLTVSPVQEDVGSYAGIVFQVSDSEGRVASSQPFEIRVVAVNSPPVAQDDTLTFIGGTISVAVLDNDWDPDEGDTLTITNATALSGSVTLDGDNLMYQSPTNFTGMDIIDYTISDSSGLTASAKVSISVVHDDSLGGAPQISPPADVEVNATGLLTRVTLGYATAIDYLGNPLSVTRSSGTVFRPGVHQVLWTAEDSQGRKTSLVQQVIVHPLISIAPGSRVQEGESTSVEVYLNGDAPQYPVRIPYSIAGTADEDDHDLDEENITVAEGWNSQINFSTLPDNVTEEDETLIIQLDETMNLARQASYTLTISEMPGAPGVSLKSYQDGIETLEINQSQGVVTVKSVNISGNTENAQLRWETSQQVVNLSNDPRLFKFAPQELDPGNLHITLTVNAINATQTTTSINLALSEKADVIQPSKSCSIINEQIDDGFWFLAETEPRACIMRGNTALNSHSGGIQILSEEQKQLLGTELPLDKGVFDFTLFGKSAGDSYQVVLPQRKPIPEQATYLIYSTESGDWREFQTDAENSLFSAPSSEGLCPEIGANHWRPGLTAGDWCVRLTIEDGGPNDTDSAPDAIVSATTALTDSAYKDGSNKAPVAQNDLFEITATQDTQLQVLVNDSDEDGDQLILVEADAELGAVEIVGDDIRYILPAEDFLGQDTIKYLISDQQGGFASALATIEVTSGNTLPVAQDDRLTIFVNSYGVADVLANDSDPDNTPLSIEQVTSDSGHTWVRNGKLYIVPELDFIGTISVSYLAVDSKGGKAKAGLTVKVIKPLYVTSGGSSDGHIMLILLAILIARICSPLMNRARYTRNQSGNQAI</sequence>
<keyword evidence="2" id="KW-0732">Signal</keyword>
<feature type="compositionally biased region" description="Polar residues" evidence="1">
    <location>
        <begin position="524"/>
        <end position="534"/>
    </location>
</feature>
<name>A0ABV7GCG3_9GAMM</name>
<proteinExistence type="predicted"/>
<dbReference type="PANTHER" id="PTHR34720:SF9">
    <property type="entry name" value="BLR4714 PROTEIN"/>
    <property type="match status" value="1"/>
</dbReference>
<comment type="caution">
    <text evidence="4">The sequence shown here is derived from an EMBL/GenBank/DDBJ whole genome shotgun (WGS) entry which is preliminary data.</text>
</comment>
<dbReference type="InterPro" id="IPR038081">
    <property type="entry name" value="CalX-like_sf"/>
</dbReference>
<protein>
    <submittedName>
        <fullName evidence="4">BspA family leucine-rich repeat surface protein</fullName>
    </submittedName>
</protein>
<dbReference type="NCBIfam" id="TIGR02167">
    <property type="entry name" value="Liste_lipo_26"/>
    <property type="match status" value="7"/>
</dbReference>
<dbReference type="Gene3D" id="2.60.40.2810">
    <property type="match status" value="2"/>
</dbReference>
<dbReference type="Proteomes" id="UP001595621">
    <property type="component" value="Unassembled WGS sequence"/>
</dbReference>
<feature type="signal peptide" evidence="2">
    <location>
        <begin position="1"/>
        <end position="29"/>
    </location>
</feature>
<evidence type="ECO:0000259" key="3">
    <source>
        <dbReference type="Pfam" id="PF19077"/>
    </source>
</evidence>
<dbReference type="Pfam" id="PF03382">
    <property type="entry name" value="DUF285"/>
    <property type="match status" value="2"/>
</dbReference>
<evidence type="ECO:0000256" key="2">
    <source>
        <dbReference type="SAM" id="SignalP"/>
    </source>
</evidence>
<dbReference type="Pfam" id="PF19077">
    <property type="entry name" value="Big_13"/>
    <property type="match status" value="1"/>
</dbReference>
<dbReference type="InterPro" id="IPR011889">
    <property type="entry name" value="Liste_lipo_26"/>
</dbReference>
<feature type="domain" description="Bacterial Ig-like" evidence="3">
    <location>
        <begin position="535"/>
        <end position="632"/>
    </location>
</feature>
<reference evidence="5" key="1">
    <citation type="journal article" date="2019" name="Int. J. Syst. Evol. Microbiol.">
        <title>The Global Catalogue of Microorganisms (GCM) 10K type strain sequencing project: providing services to taxonomists for standard genome sequencing and annotation.</title>
        <authorList>
            <consortium name="The Broad Institute Genomics Platform"/>
            <consortium name="The Broad Institute Genome Sequencing Center for Infectious Disease"/>
            <person name="Wu L."/>
            <person name="Ma J."/>
        </authorList>
    </citation>
    <scope>NUCLEOTIDE SEQUENCE [LARGE SCALE GENOMIC DNA]</scope>
    <source>
        <strain evidence="5">KCTC 52277</strain>
    </source>
</reference>
<dbReference type="InterPro" id="IPR044016">
    <property type="entry name" value="Big_13"/>
</dbReference>
<dbReference type="SUPFAM" id="SSF49313">
    <property type="entry name" value="Cadherin-like"/>
    <property type="match status" value="1"/>
</dbReference>
<dbReference type="Pfam" id="PF17963">
    <property type="entry name" value="Big_9"/>
    <property type="match status" value="3"/>
</dbReference>
<dbReference type="InterPro" id="IPR005046">
    <property type="entry name" value="DUF285"/>
</dbReference>
<dbReference type="SUPFAM" id="SSF141072">
    <property type="entry name" value="CalX-like"/>
    <property type="match status" value="1"/>
</dbReference>
<evidence type="ECO:0000313" key="4">
    <source>
        <dbReference type="EMBL" id="MFC3137979.1"/>
    </source>
</evidence>
<gene>
    <name evidence="4" type="ORF">ACFOE0_07205</name>
</gene>